<protein>
    <recommendedName>
        <fullName evidence="2">Cell division protein ZapA</fullName>
    </recommendedName>
    <alternativeName>
        <fullName evidence="9">Z ring-associated protein ZapA</fullName>
    </alternativeName>
</protein>
<organism evidence="10 11">
    <name type="scientific">Candidatus Desantisbacteria bacterium CG1_02_38_46</name>
    <dbReference type="NCBI Taxonomy" id="1817893"/>
    <lineage>
        <taxon>Bacteria</taxon>
        <taxon>Candidatus Desantisiibacteriota</taxon>
    </lineage>
</organism>
<dbReference type="SUPFAM" id="SSF102829">
    <property type="entry name" value="Cell division protein ZapA-like"/>
    <property type="match status" value="1"/>
</dbReference>
<keyword evidence="5" id="KW-0717">Septation</keyword>
<comment type="subcellular location">
    <subcellularLocation>
        <location evidence="1">Cytoplasm</location>
    </subcellularLocation>
</comment>
<gene>
    <name evidence="10" type="ORF">AUJ66_01320</name>
</gene>
<dbReference type="Proteomes" id="UP000182278">
    <property type="component" value="Unassembled WGS sequence"/>
</dbReference>
<evidence type="ECO:0000256" key="1">
    <source>
        <dbReference type="ARBA" id="ARBA00004496"/>
    </source>
</evidence>
<keyword evidence="4" id="KW-0132">Cell division</keyword>
<name>A0A1J4SFS0_9BACT</name>
<dbReference type="GO" id="GO:0030428">
    <property type="term" value="C:cell septum"/>
    <property type="evidence" value="ECO:0007669"/>
    <property type="project" value="TreeGrafter"/>
</dbReference>
<evidence type="ECO:0000256" key="9">
    <source>
        <dbReference type="ARBA" id="ARBA00033158"/>
    </source>
</evidence>
<reference evidence="10 11" key="1">
    <citation type="journal article" date="2016" name="Environ. Microbiol.">
        <title>Genomic resolution of a cold subsurface aquifer community provides metabolic insights for novel microbes adapted to high CO concentrations.</title>
        <authorList>
            <person name="Probst A.J."/>
            <person name="Castelle C.J."/>
            <person name="Singh A."/>
            <person name="Brown C.T."/>
            <person name="Anantharaman K."/>
            <person name="Sharon I."/>
            <person name="Hug L.A."/>
            <person name="Burstein D."/>
            <person name="Emerson J.B."/>
            <person name="Thomas B.C."/>
            <person name="Banfield J.F."/>
        </authorList>
    </citation>
    <scope>NUCLEOTIDE SEQUENCE [LARGE SCALE GENOMIC DNA]</scope>
    <source>
        <strain evidence="10">CG1_02_38_46</strain>
    </source>
</reference>
<evidence type="ECO:0000256" key="7">
    <source>
        <dbReference type="ARBA" id="ARBA00024910"/>
    </source>
</evidence>
<dbReference type="InterPro" id="IPR036192">
    <property type="entry name" value="Cell_div_ZapA-like_sf"/>
</dbReference>
<dbReference type="GO" id="GO:0000921">
    <property type="term" value="P:septin ring assembly"/>
    <property type="evidence" value="ECO:0007669"/>
    <property type="project" value="TreeGrafter"/>
</dbReference>
<evidence type="ECO:0000256" key="5">
    <source>
        <dbReference type="ARBA" id="ARBA00023210"/>
    </source>
</evidence>
<comment type="caution">
    <text evidence="10">The sequence shown here is derived from an EMBL/GenBank/DDBJ whole genome shotgun (WGS) entry which is preliminary data.</text>
</comment>
<accession>A0A1J4SFS0</accession>
<dbReference type="GO" id="GO:0043093">
    <property type="term" value="P:FtsZ-dependent cytokinesis"/>
    <property type="evidence" value="ECO:0007669"/>
    <property type="project" value="TreeGrafter"/>
</dbReference>
<dbReference type="Gene3D" id="6.10.250.790">
    <property type="match status" value="1"/>
</dbReference>
<dbReference type="EMBL" id="MNUO01000019">
    <property type="protein sequence ID" value="OIN98223.1"/>
    <property type="molecule type" value="Genomic_DNA"/>
</dbReference>
<evidence type="ECO:0000313" key="10">
    <source>
        <dbReference type="EMBL" id="OIN98223.1"/>
    </source>
</evidence>
<dbReference type="GO" id="GO:0000917">
    <property type="term" value="P:division septum assembly"/>
    <property type="evidence" value="ECO:0007669"/>
    <property type="project" value="UniProtKB-KW"/>
</dbReference>
<proteinExistence type="predicted"/>
<dbReference type="InterPro" id="IPR053712">
    <property type="entry name" value="Bac_CellDiv_Activator"/>
</dbReference>
<dbReference type="PANTHER" id="PTHR34981:SF1">
    <property type="entry name" value="CELL DIVISION PROTEIN ZAPA"/>
    <property type="match status" value="1"/>
</dbReference>
<evidence type="ECO:0000256" key="6">
    <source>
        <dbReference type="ARBA" id="ARBA00023306"/>
    </source>
</evidence>
<evidence type="ECO:0000313" key="11">
    <source>
        <dbReference type="Proteomes" id="UP000182278"/>
    </source>
</evidence>
<comment type="function">
    <text evidence="7">Activator of cell division through the inhibition of FtsZ GTPase activity, therefore promoting FtsZ assembly into bundles of protofilaments necessary for the formation of the division Z ring. It is recruited early at mid-cell but it is not essential for cell division.</text>
</comment>
<keyword evidence="3" id="KW-0963">Cytoplasm</keyword>
<evidence type="ECO:0000256" key="8">
    <source>
        <dbReference type="ARBA" id="ARBA00026068"/>
    </source>
</evidence>
<dbReference type="Pfam" id="PF05164">
    <property type="entry name" value="ZapA"/>
    <property type="match status" value="1"/>
</dbReference>
<dbReference type="InterPro" id="IPR007838">
    <property type="entry name" value="Cell_div_ZapA-like"/>
</dbReference>
<dbReference type="AlphaFoldDB" id="A0A1J4SFS0"/>
<sequence>MSNKENKIKVEIFGTSYILRGESDIEYMQELASYVDRKMREIQKETGIISPTKIAILSALNIADELCKTSPKKKESISVDTSLAKRAIELIDKIEKELR</sequence>
<dbReference type="PANTHER" id="PTHR34981">
    <property type="entry name" value="CELL DIVISION PROTEIN ZAPA"/>
    <property type="match status" value="1"/>
</dbReference>
<dbReference type="GO" id="GO:0005829">
    <property type="term" value="C:cytosol"/>
    <property type="evidence" value="ECO:0007669"/>
    <property type="project" value="TreeGrafter"/>
</dbReference>
<evidence type="ECO:0000256" key="2">
    <source>
        <dbReference type="ARBA" id="ARBA00015195"/>
    </source>
</evidence>
<evidence type="ECO:0000256" key="3">
    <source>
        <dbReference type="ARBA" id="ARBA00022490"/>
    </source>
</evidence>
<dbReference type="STRING" id="1817893.AUJ66_01320"/>
<evidence type="ECO:0000256" key="4">
    <source>
        <dbReference type="ARBA" id="ARBA00022618"/>
    </source>
</evidence>
<comment type="subunit">
    <text evidence="8">Homodimer. Interacts with FtsZ.</text>
</comment>
<dbReference type="GO" id="GO:0032153">
    <property type="term" value="C:cell division site"/>
    <property type="evidence" value="ECO:0007669"/>
    <property type="project" value="TreeGrafter"/>
</dbReference>
<keyword evidence="6" id="KW-0131">Cell cycle</keyword>